<protein>
    <submittedName>
        <fullName evidence="1">Uncharacterized protein</fullName>
    </submittedName>
</protein>
<reference evidence="1" key="1">
    <citation type="submission" date="2014-09" db="EMBL/GenBank/DDBJ databases">
        <authorList>
            <person name="Magalhaes I.L.F."/>
            <person name="Oliveira U."/>
            <person name="Santos F.R."/>
            <person name="Vidigal T.H.D.A."/>
            <person name="Brescovit A.D."/>
            <person name="Santos A.J."/>
        </authorList>
    </citation>
    <scope>NUCLEOTIDE SEQUENCE</scope>
    <source>
        <tissue evidence="1">Shoot tissue taken approximately 20 cm above the soil surface</tissue>
    </source>
</reference>
<reference evidence="1" key="2">
    <citation type="journal article" date="2015" name="Data Brief">
        <title>Shoot transcriptome of the giant reed, Arundo donax.</title>
        <authorList>
            <person name="Barrero R.A."/>
            <person name="Guerrero F.D."/>
            <person name="Moolhuijzen P."/>
            <person name="Goolsby J.A."/>
            <person name="Tidwell J."/>
            <person name="Bellgard S.E."/>
            <person name="Bellgard M.I."/>
        </authorList>
    </citation>
    <scope>NUCLEOTIDE SEQUENCE</scope>
    <source>
        <tissue evidence="1">Shoot tissue taken approximately 20 cm above the soil surface</tissue>
    </source>
</reference>
<proteinExistence type="predicted"/>
<dbReference type="AlphaFoldDB" id="A0A0A8XXC0"/>
<accession>A0A0A8XXC0</accession>
<name>A0A0A8XXC0_ARUDO</name>
<dbReference type="EMBL" id="GBRH01279384">
    <property type="protein sequence ID" value="JAD18511.1"/>
    <property type="molecule type" value="Transcribed_RNA"/>
</dbReference>
<sequence length="61" mass="7276">MIAHTLEAHYYIINTNPEEHISLYKCHKTITQELITLAFSQLILHKSHSRKYSFDTRHSHQ</sequence>
<evidence type="ECO:0000313" key="1">
    <source>
        <dbReference type="EMBL" id="JAD18511.1"/>
    </source>
</evidence>
<organism evidence="1">
    <name type="scientific">Arundo donax</name>
    <name type="common">Giant reed</name>
    <name type="synonym">Donax arundinaceus</name>
    <dbReference type="NCBI Taxonomy" id="35708"/>
    <lineage>
        <taxon>Eukaryota</taxon>
        <taxon>Viridiplantae</taxon>
        <taxon>Streptophyta</taxon>
        <taxon>Embryophyta</taxon>
        <taxon>Tracheophyta</taxon>
        <taxon>Spermatophyta</taxon>
        <taxon>Magnoliopsida</taxon>
        <taxon>Liliopsida</taxon>
        <taxon>Poales</taxon>
        <taxon>Poaceae</taxon>
        <taxon>PACMAD clade</taxon>
        <taxon>Arundinoideae</taxon>
        <taxon>Arundineae</taxon>
        <taxon>Arundo</taxon>
    </lineage>
</organism>